<feature type="domain" description="Pyrrolo-quinoline quinone repeat" evidence="1">
    <location>
        <begin position="320"/>
        <end position="426"/>
    </location>
</feature>
<name>A0ABM6RRX0_9FIRM</name>
<gene>
    <name evidence="2" type="ORF">BXT84_09405</name>
</gene>
<accession>A0ABM6RRX0</accession>
<dbReference type="SMART" id="SM00564">
    <property type="entry name" value="PQQ"/>
    <property type="match status" value="6"/>
</dbReference>
<dbReference type="Pfam" id="PF13360">
    <property type="entry name" value="PQQ_2"/>
    <property type="match status" value="2"/>
</dbReference>
<evidence type="ECO:0000313" key="2">
    <source>
        <dbReference type="EMBL" id="AUW94142.1"/>
    </source>
</evidence>
<dbReference type="Proteomes" id="UP000325292">
    <property type="component" value="Chromosome"/>
</dbReference>
<dbReference type="InterPro" id="IPR002372">
    <property type="entry name" value="PQQ_rpt_dom"/>
</dbReference>
<protein>
    <recommendedName>
        <fullName evidence="1">Pyrrolo-quinoline quinone repeat domain-containing protein</fullName>
    </recommendedName>
</protein>
<dbReference type="PANTHER" id="PTHR34512:SF30">
    <property type="entry name" value="OUTER MEMBRANE PROTEIN ASSEMBLY FACTOR BAMB"/>
    <property type="match status" value="1"/>
</dbReference>
<evidence type="ECO:0000259" key="1">
    <source>
        <dbReference type="Pfam" id="PF13360"/>
    </source>
</evidence>
<dbReference type="EMBL" id="CP019454">
    <property type="protein sequence ID" value="AUW94142.1"/>
    <property type="molecule type" value="Genomic_DNA"/>
</dbReference>
<dbReference type="InterPro" id="IPR018391">
    <property type="entry name" value="PQQ_b-propeller_rpt"/>
</dbReference>
<reference evidence="2 3" key="1">
    <citation type="journal article" date="2019" name="Sci. Rep.">
        <title>Sulfobacillus thermotolerans: new insights into resistance and metabolic capacities of acidophilic chemolithotrophs.</title>
        <authorList>
            <person name="Panyushkina A.E."/>
            <person name="Babenko V.V."/>
            <person name="Nikitina A.S."/>
            <person name="Selezneva O.V."/>
            <person name="Tsaplina I.A."/>
            <person name="Letarova M.A."/>
            <person name="Kostryukova E.S."/>
            <person name="Letarov A.V."/>
        </authorList>
    </citation>
    <scope>NUCLEOTIDE SEQUENCE [LARGE SCALE GENOMIC DNA]</scope>
    <source>
        <strain evidence="2 3">Kr1</strain>
    </source>
</reference>
<keyword evidence="3" id="KW-1185">Reference proteome</keyword>
<dbReference type="InterPro" id="IPR011047">
    <property type="entry name" value="Quinoprotein_ADH-like_sf"/>
</dbReference>
<proteinExistence type="predicted"/>
<dbReference type="SUPFAM" id="SSF50998">
    <property type="entry name" value="Quinoprotein alcohol dehydrogenase-like"/>
    <property type="match status" value="2"/>
</dbReference>
<organism evidence="2 3">
    <name type="scientific">Sulfobacillus thermotolerans</name>
    <dbReference type="NCBI Taxonomy" id="338644"/>
    <lineage>
        <taxon>Bacteria</taxon>
        <taxon>Bacillati</taxon>
        <taxon>Bacillota</taxon>
        <taxon>Clostridia</taxon>
        <taxon>Eubacteriales</taxon>
        <taxon>Clostridiales Family XVII. Incertae Sedis</taxon>
        <taxon>Sulfobacillus</taxon>
    </lineage>
</organism>
<dbReference type="Gene3D" id="2.130.10.10">
    <property type="entry name" value="YVTN repeat-like/Quinoprotein amine dehydrogenase"/>
    <property type="match status" value="2"/>
</dbReference>
<evidence type="ECO:0000313" key="3">
    <source>
        <dbReference type="Proteomes" id="UP000325292"/>
    </source>
</evidence>
<feature type="domain" description="Pyrrolo-quinoline quinone repeat" evidence="1">
    <location>
        <begin position="166"/>
        <end position="280"/>
    </location>
</feature>
<dbReference type="InterPro" id="IPR015943">
    <property type="entry name" value="WD40/YVTN_repeat-like_dom_sf"/>
</dbReference>
<sequence>MATSLISSQPVDASPGPSGYFTDTAWRSYSEFPGHNAVVALSKTAPTPLRTGVQWQTPEFDAVPLSRQPLGTQAFGGMVNAAVTMTQNLGNGVGVSAWGRDIYAASSAGYIYAVNALTGHMQWKFRTLNVDMSNPLVAHDTVYAGTGNVAFNFPALMTFAAGQPTVRGGGYGGVYALNAQTGQLRWFHPLSGEQMPTPALYRGTLYFANGNGYFYALSAATGKTQWKLLLGGFDSMSSTTIWTNPLTHQSYAILGTTEPNVLNAINLSTHRLAWTLTVPGITLTGMGDSTPTYSRTANMLIESESVRMESGSNGQTSNFGVYGINPQTGAVVWQDSLGRGSVPAAYRGAVSTSHNGIVYVSDTATSTLFAINAKTGTVLWHSAIPNVLSAGAGRGAPTYADGIIWIATAQNINAFNARTGDLLNSYHVGGRFGIVNPVIAGGTMYIDNSYDWIMAIPLKKIVPQLRL</sequence>
<dbReference type="PANTHER" id="PTHR34512">
    <property type="entry name" value="CELL SURFACE PROTEIN"/>
    <property type="match status" value="1"/>
</dbReference>